<dbReference type="Pfam" id="PF23232">
    <property type="entry name" value="AAA_lid_13"/>
    <property type="match status" value="1"/>
</dbReference>
<evidence type="ECO:0000313" key="3">
    <source>
        <dbReference type="Proteomes" id="UP001446871"/>
    </source>
</evidence>
<protein>
    <recommendedName>
        <fullName evidence="1">AAA+ ATPase domain-containing protein</fullName>
    </recommendedName>
</protein>
<dbReference type="Pfam" id="PF22942">
    <property type="entry name" value="DUF7025"/>
    <property type="match status" value="1"/>
</dbReference>
<accession>A0ABR1U8K4</accession>
<dbReference type="InterPro" id="IPR027417">
    <property type="entry name" value="P-loop_NTPase"/>
</dbReference>
<dbReference type="InterPro" id="IPR054289">
    <property type="entry name" value="DUF7025"/>
</dbReference>
<dbReference type="Pfam" id="PF00004">
    <property type="entry name" value="AAA"/>
    <property type="match status" value="1"/>
</dbReference>
<proteinExistence type="predicted"/>
<keyword evidence="3" id="KW-1185">Reference proteome</keyword>
<comment type="caution">
    <text evidence="2">The sequence shown here is derived from an EMBL/GenBank/DDBJ whole genome shotgun (WGS) entry which is preliminary data.</text>
</comment>
<evidence type="ECO:0000313" key="2">
    <source>
        <dbReference type="EMBL" id="KAK8054425.1"/>
    </source>
</evidence>
<dbReference type="Gene3D" id="3.40.50.300">
    <property type="entry name" value="P-loop containing nucleotide triphosphate hydrolases"/>
    <property type="match status" value="1"/>
</dbReference>
<dbReference type="InterPro" id="IPR003959">
    <property type="entry name" value="ATPase_AAA_core"/>
</dbReference>
<dbReference type="InterPro" id="IPR003593">
    <property type="entry name" value="AAA+_ATPase"/>
</dbReference>
<dbReference type="PANTHER" id="PTHR46411:SF4">
    <property type="entry name" value="AAA+ ATPASE DOMAIN-CONTAINING PROTEIN"/>
    <property type="match status" value="1"/>
</dbReference>
<dbReference type="EMBL" id="JAQQWM010000008">
    <property type="protein sequence ID" value="KAK8054425.1"/>
    <property type="molecule type" value="Genomic_DNA"/>
</dbReference>
<sequence>MGRPDVRYQISFLYASGKEIGQRLYHELLDLQKERDAFVNNKDPIFWILTVVQTNIKQDDSSIREQISRKYMSEGILRNPKYDVEVISKDIKILSRRIIDVLKKLSPYYPGLLLAGDNVLLKEPYAFAFHNMEKINEYQQDHPGISTCNEETRRQLKVLCDAVELQHGMSVKQEMARYAALIPKATFKMLWLLFKPGETVYTHVNGEWQACVVKEVEFEHHTVCKLSSSYTLDLWHLDFNGRRLGRCKCVREIAPFDGEMEIMSLGTFPAQYLDRSDGGKMRQRLEARGEKFYKYLNVAHVHYRGQSLGPEARQVSIEYGLYIQRYHGQAIIDITAYYRYGTSEGYDPNVKLPKPRIGNIMDGGITGGNSDSDNDVIIKAQGAKFLWRMYNNIDPKETPSLDLNDCKMGQSKKHRYLLCPNRQLNVECCHEPRSNRSAIDTLVMPEERKTMMKALVYRYTDRSSEENKGAAPWAADFIENKGDGQIFLLHGSPGVGKTYICYTDKEIVECIAESTGRPLLSLTCGDIGNDEEKLERRLSKWFRLAEIWGAVMLLDEADVFLERRATSDLHRNSLVTVFLRSMEYYRGILFLTTKRVGHFDDAFISRVHVVLRYDNLTNADRERIWNQFFDKLKRERGRYIEISREAKKYVLNSKEMTRIKWNGREIRNTFQTAVALAEYRFVQRENKEDGDKASLDWEDFEKVCRMSDAFKGYLQSVHGADESERAIRDVARNDAFIESFDEAR</sequence>
<feature type="domain" description="AAA+ ATPase" evidence="1">
    <location>
        <begin position="483"/>
        <end position="615"/>
    </location>
</feature>
<gene>
    <name evidence="2" type="ORF">PG996_013726</name>
</gene>
<dbReference type="SMART" id="SM00382">
    <property type="entry name" value="AAA"/>
    <property type="match status" value="1"/>
</dbReference>
<reference evidence="2 3" key="1">
    <citation type="submission" date="2023-01" db="EMBL/GenBank/DDBJ databases">
        <title>Analysis of 21 Apiospora genomes using comparative genomics revels a genus with tremendous synthesis potential of carbohydrate active enzymes and secondary metabolites.</title>
        <authorList>
            <person name="Sorensen T."/>
        </authorList>
    </citation>
    <scope>NUCLEOTIDE SEQUENCE [LARGE SCALE GENOMIC DNA]</scope>
    <source>
        <strain evidence="2 3">CBS 83171</strain>
    </source>
</reference>
<dbReference type="Proteomes" id="UP001446871">
    <property type="component" value="Unassembled WGS sequence"/>
</dbReference>
<evidence type="ECO:0000259" key="1">
    <source>
        <dbReference type="SMART" id="SM00382"/>
    </source>
</evidence>
<name>A0ABR1U8K4_9PEZI</name>
<dbReference type="PANTHER" id="PTHR46411">
    <property type="entry name" value="FAMILY ATPASE, PUTATIVE-RELATED"/>
    <property type="match status" value="1"/>
</dbReference>
<dbReference type="InterPro" id="IPR056599">
    <property type="entry name" value="AAA_lid_fung"/>
</dbReference>
<dbReference type="SUPFAM" id="SSF52540">
    <property type="entry name" value="P-loop containing nucleoside triphosphate hydrolases"/>
    <property type="match status" value="1"/>
</dbReference>
<organism evidence="2 3">
    <name type="scientific">Apiospora saccharicola</name>
    <dbReference type="NCBI Taxonomy" id="335842"/>
    <lineage>
        <taxon>Eukaryota</taxon>
        <taxon>Fungi</taxon>
        <taxon>Dikarya</taxon>
        <taxon>Ascomycota</taxon>
        <taxon>Pezizomycotina</taxon>
        <taxon>Sordariomycetes</taxon>
        <taxon>Xylariomycetidae</taxon>
        <taxon>Amphisphaeriales</taxon>
        <taxon>Apiosporaceae</taxon>
        <taxon>Apiospora</taxon>
    </lineage>
</organism>